<evidence type="ECO:0000313" key="6">
    <source>
        <dbReference type="EMBL" id="MDQ0371149.1"/>
    </source>
</evidence>
<dbReference type="Pfam" id="PF00753">
    <property type="entry name" value="Lactamase_B"/>
    <property type="match status" value="1"/>
</dbReference>
<keyword evidence="3 6" id="KW-0378">Hydrolase</keyword>
<reference evidence="6 7" key="1">
    <citation type="submission" date="2023-07" db="EMBL/GenBank/DDBJ databases">
        <title>Sequencing the genomes of 1000 actinobacteria strains.</title>
        <authorList>
            <person name="Klenk H.-P."/>
        </authorList>
    </citation>
    <scope>NUCLEOTIDE SEQUENCE [LARGE SCALE GENOMIC DNA]</scope>
    <source>
        <strain evidence="6 7">DSM 44709</strain>
    </source>
</reference>
<comment type="similarity">
    <text evidence="1">Belongs to the metallo-beta-lactamase superfamily.</text>
</comment>
<name>A0AAE4B1Z0_9ACTN</name>
<sequence length="291" mass="31722">MQKFLLGDVEVCRVVEWHGAFGATDVLFPSIPQQLWQRHRSWLAPDFVNADTGEWQTTVQTWMLRSAGRTVLIDTGLGQGTVLLDGLAAAGVRPQDVDLVINTHLHSDHVGGNTRPAGGGWVPAFPNARYLIHEADFEYWNPVNGHVPRSPFHSVPDVAAMFEHSVLPVHRAGQVVLWGGDSYRIDDDLVLEPAPGHTPGSAVVRLESGTDRALFVGDMIHSPLQMIEPDHEICVSEDQAEAVRSRRRVLERAAATNSLVVPAHFGGAGAAEVVRSGDTFAIKGWAPDPQH</sequence>
<dbReference type="GO" id="GO:0046872">
    <property type="term" value="F:metal ion binding"/>
    <property type="evidence" value="ECO:0007669"/>
    <property type="project" value="UniProtKB-KW"/>
</dbReference>
<dbReference type="Proteomes" id="UP001240236">
    <property type="component" value="Unassembled WGS sequence"/>
</dbReference>
<dbReference type="GO" id="GO:0016787">
    <property type="term" value="F:hydrolase activity"/>
    <property type="evidence" value="ECO:0007669"/>
    <property type="project" value="UniProtKB-KW"/>
</dbReference>
<feature type="domain" description="Metallo-beta-lactamase" evidence="5">
    <location>
        <begin position="58"/>
        <end position="264"/>
    </location>
</feature>
<dbReference type="CDD" id="cd16277">
    <property type="entry name" value="metallo-hydrolase-like_MBL-fold"/>
    <property type="match status" value="1"/>
</dbReference>
<dbReference type="SUPFAM" id="SSF56281">
    <property type="entry name" value="Metallo-hydrolase/oxidoreductase"/>
    <property type="match status" value="1"/>
</dbReference>
<evidence type="ECO:0000313" key="7">
    <source>
        <dbReference type="Proteomes" id="UP001240236"/>
    </source>
</evidence>
<evidence type="ECO:0000259" key="5">
    <source>
        <dbReference type="SMART" id="SM00849"/>
    </source>
</evidence>
<dbReference type="RefSeq" id="WP_307247696.1">
    <property type="nucleotide sequence ID" value="NZ_JAUSUZ010000001.1"/>
</dbReference>
<accession>A0AAE4B1Z0</accession>
<dbReference type="PANTHER" id="PTHR42978">
    <property type="entry name" value="QUORUM-QUENCHING LACTONASE YTNP-RELATED-RELATED"/>
    <property type="match status" value="1"/>
</dbReference>
<proteinExistence type="inferred from homology"/>
<evidence type="ECO:0000256" key="4">
    <source>
        <dbReference type="ARBA" id="ARBA00022833"/>
    </source>
</evidence>
<dbReference type="AlphaFoldDB" id="A0AAE4B1Z0"/>
<evidence type="ECO:0000256" key="1">
    <source>
        <dbReference type="ARBA" id="ARBA00007749"/>
    </source>
</evidence>
<evidence type="ECO:0000256" key="3">
    <source>
        <dbReference type="ARBA" id="ARBA00022801"/>
    </source>
</evidence>
<gene>
    <name evidence="6" type="ORF">J2S42_007818</name>
</gene>
<dbReference type="PANTHER" id="PTHR42978:SF6">
    <property type="entry name" value="QUORUM-QUENCHING LACTONASE YTNP-RELATED"/>
    <property type="match status" value="1"/>
</dbReference>
<keyword evidence="4" id="KW-0862">Zinc</keyword>
<dbReference type="EMBL" id="JAUSUZ010000001">
    <property type="protein sequence ID" value="MDQ0371149.1"/>
    <property type="molecule type" value="Genomic_DNA"/>
</dbReference>
<dbReference type="Gene3D" id="3.60.15.10">
    <property type="entry name" value="Ribonuclease Z/Hydroxyacylglutathione hydrolase-like"/>
    <property type="match status" value="1"/>
</dbReference>
<dbReference type="InterPro" id="IPR036866">
    <property type="entry name" value="RibonucZ/Hydroxyglut_hydro"/>
</dbReference>
<dbReference type="InterPro" id="IPR001279">
    <property type="entry name" value="Metallo-B-lactamas"/>
</dbReference>
<keyword evidence="7" id="KW-1185">Reference proteome</keyword>
<dbReference type="InterPro" id="IPR051013">
    <property type="entry name" value="MBL_superfamily_lactonases"/>
</dbReference>
<protein>
    <submittedName>
        <fullName evidence="6">Glyoxylase-like metal-dependent hydrolase (Beta-lactamase superfamily II)</fullName>
    </submittedName>
</protein>
<comment type="caution">
    <text evidence="6">The sequence shown here is derived from an EMBL/GenBank/DDBJ whole genome shotgun (WGS) entry which is preliminary data.</text>
</comment>
<dbReference type="SMART" id="SM00849">
    <property type="entry name" value="Lactamase_B"/>
    <property type="match status" value="1"/>
</dbReference>
<evidence type="ECO:0000256" key="2">
    <source>
        <dbReference type="ARBA" id="ARBA00022723"/>
    </source>
</evidence>
<organism evidence="6 7">
    <name type="scientific">Catenuloplanes indicus</name>
    <dbReference type="NCBI Taxonomy" id="137267"/>
    <lineage>
        <taxon>Bacteria</taxon>
        <taxon>Bacillati</taxon>
        <taxon>Actinomycetota</taxon>
        <taxon>Actinomycetes</taxon>
        <taxon>Micromonosporales</taxon>
        <taxon>Micromonosporaceae</taxon>
        <taxon>Catenuloplanes</taxon>
    </lineage>
</organism>
<keyword evidence="2" id="KW-0479">Metal-binding</keyword>